<accession>A0A6P1GSP0</accession>
<dbReference type="SMART" id="SM00530">
    <property type="entry name" value="HTH_XRE"/>
    <property type="match status" value="1"/>
</dbReference>
<dbReference type="SUPFAM" id="SSF47413">
    <property type="entry name" value="lambda repressor-like DNA-binding domains"/>
    <property type="match status" value="1"/>
</dbReference>
<feature type="domain" description="HTH cro/C1-type" evidence="2">
    <location>
        <begin position="23"/>
        <end position="76"/>
    </location>
</feature>
<dbReference type="AlphaFoldDB" id="A0A6P1GSP0"/>
<dbReference type="PROSITE" id="PS50943">
    <property type="entry name" value="HTH_CROC1"/>
    <property type="match status" value="1"/>
</dbReference>
<evidence type="ECO:0000256" key="1">
    <source>
        <dbReference type="ARBA" id="ARBA00023125"/>
    </source>
</evidence>
<name>A0A6P1GSP0_SPHYA</name>
<gene>
    <name evidence="3" type="ORF">GS397_27410</name>
</gene>
<dbReference type="EMBL" id="CP047222">
    <property type="protein sequence ID" value="QHD70832.1"/>
    <property type="molecule type" value="Genomic_DNA"/>
</dbReference>
<dbReference type="Gene3D" id="1.10.260.40">
    <property type="entry name" value="lambda repressor-like DNA-binding domains"/>
    <property type="match status" value="1"/>
</dbReference>
<reference evidence="3 4" key="1">
    <citation type="submission" date="2019-12" db="EMBL/GenBank/DDBJ databases">
        <title>Functional and genomic insights into the Sphingobium yanoikuyae YC-JY1, a bacterium efficiently degrading bisphenol A.</title>
        <authorList>
            <person name="Jia Y."/>
            <person name="Li X."/>
            <person name="Wang J."/>
            <person name="Eltoukhy A."/>
            <person name="Lamraoui I."/>
            <person name="Yan Y."/>
        </authorList>
    </citation>
    <scope>NUCLEOTIDE SEQUENCE [LARGE SCALE GENOMIC DNA]</scope>
    <source>
        <strain evidence="3 4">YC-JY1</strain>
        <plasmid evidence="3 4">unnamed4</plasmid>
    </source>
</reference>
<dbReference type="Proteomes" id="UP000464086">
    <property type="component" value="Plasmid unnamed4"/>
</dbReference>
<sequence length="85" mass="9279">MPRYLKLDQAASGLAKNLGTNCRERRAKLRISQAELSERTGVAASHLSYIEHGRANPTLEVMKLLADGLGCSVLDLLAEPEDRTS</sequence>
<dbReference type="PANTHER" id="PTHR46797:SF1">
    <property type="entry name" value="METHYLPHOSPHONATE SYNTHASE"/>
    <property type="match status" value="1"/>
</dbReference>
<evidence type="ECO:0000259" key="2">
    <source>
        <dbReference type="PROSITE" id="PS50943"/>
    </source>
</evidence>
<keyword evidence="3" id="KW-0614">Plasmid</keyword>
<evidence type="ECO:0000313" key="4">
    <source>
        <dbReference type="Proteomes" id="UP000464086"/>
    </source>
</evidence>
<evidence type="ECO:0000313" key="3">
    <source>
        <dbReference type="EMBL" id="QHD70832.1"/>
    </source>
</evidence>
<dbReference type="InterPro" id="IPR001387">
    <property type="entry name" value="Cro/C1-type_HTH"/>
</dbReference>
<proteinExistence type="predicted"/>
<organism evidence="3 4">
    <name type="scientific">Sphingobium yanoikuyae</name>
    <name type="common">Sphingomonas yanoikuyae</name>
    <dbReference type="NCBI Taxonomy" id="13690"/>
    <lineage>
        <taxon>Bacteria</taxon>
        <taxon>Pseudomonadati</taxon>
        <taxon>Pseudomonadota</taxon>
        <taxon>Alphaproteobacteria</taxon>
        <taxon>Sphingomonadales</taxon>
        <taxon>Sphingomonadaceae</taxon>
        <taxon>Sphingobium</taxon>
    </lineage>
</organism>
<dbReference type="CDD" id="cd00093">
    <property type="entry name" value="HTH_XRE"/>
    <property type="match status" value="1"/>
</dbReference>
<dbReference type="PANTHER" id="PTHR46797">
    <property type="entry name" value="HTH-TYPE TRANSCRIPTIONAL REGULATOR"/>
    <property type="match status" value="1"/>
</dbReference>
<dbReference type="InterPro" id="IPR010982">
    <property type="entry name" value="Lambda_DNA-bd_dom_sf"/>
</dbReference>
<dbReference type="GO" id="GO:0005829">
    <property type="term" value="C:cytosol"/>
    <property type="evidence" value="ECO:0007669"/>
    <property type="project" value="TreeGrafter"/>
</dbReference>
<dbReference type="GO" id="GO:0003700">
    <property type="term" value="F:DNA-binding transcription factor activity"/>
    <property type="evidence" value="ECO:0007669"/>
    <property type="project" value="TreeGrafter"/>
</dbReference>
<keyword evidence="1" id="KW-0238">DNA-binding</keyword>
<protein>
    <submittedName>
        <fullName evidence="3">Helix-turn-helix domain-containing protein</fullName>
    </submittedName>
</protein>
<dbReference type="Pfam" id="PF01381">
    <property type="entry name" value="HTH_3"/>
    <property type="match status" value="1"/>
</dbReference>
<dbReference type="RefSeq" id="WP_092959957.1">
    <property type="nucleotide sequence ID" value="NZ_CP047222.1"/>
</dbReference>
<dbReference type="InterPro" id="IPR050807">
    <property type="entry name" value="TransReg_Diox_bact_type"/>
</dbReference>
<geneLocation type="plasmid" evidence="3">
    <name>unnamed4</name>
</geneLocation>
<dbReference type="GO" id="GO:0003677">
    <property type="term" value="F:DNA binding"/>
    <property type="evidence" value="ECO:0007669"/>
    <property type="project" value="UniProtKB-KW"/>
</dbReference>